<evidence type="ECO:0000256" key="8">
    <source>
        <dbReference type="ARBA" id="ARBA00023209"/>
    </source>
</evidence>
<keyword evidence="1 10" id="KW-1003">Cell membrane</keyword>
<dbReference type="EMBL" id="FRBG01000008">
    <property type="protein sequence ID" value="SHK97610.1"/>
    <property type="molecule type" value="Genomic_DNA"/>
</dbReference>
<proteinExistence type="inferred from homology"/>
<keyword evidence="4 10" id="KW-0812">Transmembrane</keyword>
<keyword evidence="14" id="KW-1185">Reference proteome</keyword>
<dbReference type="SMART" id="SM01207">
    <property type="entry name" value="G3P_acyltransf"/>
    <property type="match status" value="1"/>
</dbReference>
<feature type="transmembrane region" description="Helical" evidence="10">
    <location>
        <begin position="6"/>
        <end position="24"/>
    </location>
</feature>
<dbReference type="EC" id="2.3.1.275" evidence="10"/>
<keyword evidence="5 10" id="KW-1133">Transmembrane helix</keyword>
<feature type="transmembrane region" description="Helical" evidence="10">
    <location>
        <begin position="153"/>
        <end position="173"/>
    </location>
</feature>
<comment type="subunit">
    <text evidence="10">Probably interacts with PlsX.</text>
</comment>
<reference evidence="11 13" key="1">
    <citation type="submission" date="2016-02" db="EMBL/GenBank/DDBJ databases">
        <title>Draft genome sequence for Clostridium paradoxum JW-YL-7.</title>
        <authorList>
            <person name="Utturkar S.M."/>
            <person name="Lancaster A."/>
            <person name="Poole F.L."/>
            <person name="Adams M.W."/>
            <person name="Brown S.D."/>
        </authorList>
    </citation>
    <scope>NUCLEOTIDE SEQUENCE [LARGE SCALE GENOMIC DNA]</scope>
    <source>
        <strain evidence="11 13">JW-YL-7</strain>
    </source>
</reference>
<dbReference type="AlphaFoldDB" id="A0A150FPM3"/>
<dbReference type="UniPathway" id="UPA00085"/>
<evidence type="ECO:0000256" key="5">
    <source>
        <dbReference type="ARBA" id="ARBA00022989"/>
    </source>
</evidence>
<evidence type="ECO:0000256" key="6">
    <source>
        <dbReference type="ARBA" id="ARBA00023098"/>
    </source>
</evidence>
<evidence type="ECO:0000313" key="14">
    <source>
        <dbReference type="Proteomes" id="UP000323392"/>
    </source>
</evidence>
<evidence type="ECO:0000256" key="10">
    <source>
        <dbReference type="HAMAP-Rule" id="MF_01043"/>
    </source>
</evidence>
<keyword evidence="7 10" id="KW-0472">Membrane</keyword>
<evidence type="ECO:0000256" key="1">
    <source>
        <dbReference type="ARBA" id="ARBA00022475"/>
    </source>
</evidence>
<name>A0A150FPM3_CLOPD</name>
<evidence type="ECO:0000256" key="7">
    <source>
        <dbReference type="ARBA" id="ARBA00023136"/>
    </source>
</evidence>
<dbReference type="PATRIC" id="fig|1121328.3.peg.648"/>
<keyword evidence="11" id="KW-0012">Acyltransferase</keyword>
<dbReference type="PANTHER" id="PTHR30309">
    <property type="entry name" value="INNER MEMBRANE PROTEIN YGIH"/>
    <property type="match status" value="1"/>
</dbReference>
<keyword evidence="9 10" id="KW-1208">Phospholipid metabolism</keyword>
<comment type="function">
    <text evidence="10">Catalyzes the transfer of an acyl group from acyl-phosphate (acyl-PO(4)) to glycerol-3-phosphate (G3P) to form lysophosphatidic acid (LPA). This enzyme utilizes acyl-phosphate as fatty acyl donor, but not acyl-CoA or acyl-ACP.</text>
</comment>
<dbReference type="Proteomes" id="UP000092605">
    <property type="component" value="Unassembled WGS sequence"/>
</dbReference>
<evidence type="ECO:0000256" key="3">
    <source>
        <dbReference type="ARBA" id="ARBA00022679"/>
    </source>
</evidence>
<keyword evidence="8 10" id="KW-0594">Phospholipid biosynthesis</keyword>
<sequence length="197" mass="21235">MIYEVLSAFISYFIGNFSTSYIIGKSTKNIDIREHGSGNAGATNVLRTLGKKAALYTFLGDSLKGVLAVLIGRFLAGEKGALISAIFVVVGHNWPLLLKFKGGKGVATTIGAMMAIDPFIGIFSLALGIILIIKTKYVSLGSILGIVSLPIFMVYRGGNRLIVSIILAVMIVFTHRENIKKLINGTERKIGQKTDTR</sequence>
<dbReference type="GO" id="GO:0043772">
    <property type="term" value="F:acyl-phosphate glycerol-3-phosphate acyltransferase activity"/>
    <property type="evidence" value="ECO:0007669"/>
    <property type="project" value="UniProtKB-UniRule"/>
</dbReference>
<evidence type="ECO:0000313" key="13">
    <source>
        <dbReference type="Proteomes" id="UP000092605"/>
    </source>
</evidence>
<comment type="caution">
    <text evidence="10">Lacks conserved residue(s) required for the propagation of feature annotation.</text>
</comment>
<accession>A0A150FPM3</accession>
<evidence type="ECO:0000313" key="11">
    <source>
        <dbReference type="EMBL" id="KXZ39569.1"/>
    </source>
</evidence>
<comment type="subcellular location">
    <subcellularLocation>
        <location evidence="10">Cell membrane</location>
        <topology evidence="10">Multi-pass membrane protein</topology>
    </subcellularLocation>
</comment>
<organism evidence="11 13">
    <name type="scientific">Alkalithermobacter thermoalcaliphilus JW-YL-7 = DSM 7308</name>
    <dbReference type="NCBI Taxonomy" id="1121328"/>
    <lineage>
        <taxon>Bacteria</taxon>
        <taxon>Bacillati</taxon>
        <taxon>Bacillota</taxon>
        <taxon>Clostridia</taxon>
        <taxon>Peptostreptococcales</taxon>
        <taxon>Tepidibacteraceae</taxon>
        <taxon>Alkalithermobacter</taxon>
    </lineage>
</organism>
<dbReference type="EMBL" id="LSFY01000001">
    <property type="protein sequence ID" value="KXZ39569.1"/>
    <property type="molecule type" value="Genomic_DNA"/>
</dbReference>
<comment type="pathway">
    <text evidence="10">Lipid metabolism; phospholipid metabolism.</text>
</comment>
<keyword evidence="2 10" id="KW-0444">Lipid biosynthesis</keyword>
<dbReference type="Pfam" id="PF02660">
    <property type="entry name" value="G3P_acyltransf"/>
    <property type="match status" value="1"/>
</dbReference>
<dbReference type="PANTHER" id="PTHR30309:SF0">
    <property type="entry name" value="GLYCEROL-3-PHOSPHATE ACYLTRANSFERASE-RELATED"/>
    <property type="match status" value="1"/>
</dbReference>
<comment type="catalytic activity">
    <reaction evidence="10">
        <text>an acyl phosphate + sn-glycerol 3-phosphate = a 1-acyl-sn-glycero-3-phosphate + phosphate</text>
        <dbReference type="Rhea" id="RHEA:34075"/>
        <dbReference type="ChEBI" id="CHEBI:43474"/>
        <dbReference type="ChEBI" id="CHEBI:57597"/>
        <dbReference type="ChEBI" id="CHEBI:57970"/>
        <dbReference type="ChEBI" id="CHEBI:59918"/>
        <dbReference type="EC" id="2.3.1.275"/>
    </reaction>
</comment>
<dbReference type="NCBIfam" id="TIGR00023">
    <property type="entry name" value="glycerol-3-phosphate 1-O-acyltransferase PlsY"/>
    <property type="match status" value="1"/>
</dbReference>
<evidence type="ECO:0000256" key="4">
    <source>
        <dbReference type="ARBA" id="ARBA00022692"/>
    </source>
</evidence>
<dbReference type="STRING" id="1121328.JWYL7_0644"/>
<feature type="transmembrane region" description="Helical" evidence="10">
    <location>
        <begin position="110"/>
        <end position="133"/>
    </location>
</feature>
<dbReference type="GO" id="GO:0008654">
    <property type="term" value="P:phospholipid biosynthetic process"/>
    <property type="evidence" value="ECO:0007669"/>
    <property type="project" value="UniProtKB-UniRule"/>
</dbReference>
<keyword evidence="6 10" id="KW-0443">Lipid metabolism</keyword>
<dbReference type="Proteomes" id="UP000323392">
    <property type="component" value="Unassembled WGS sequence"/>
</dbReference>
<keyword evidence="3 10" id="KW-0808">Transferase</keyword>
<dbReference type="GO" id="GO:0005886">
    <property type="term" value="C:plasma membrane"/>
    <property type="evidence" value="ECO:0007669"/>
    <property type="project" value="UniProtKB-SubCell"/>
</dbReference>
<reference evidence="12 14" key="2">
    <citation type="submission" date="2016-11" db="EMBL/GenBank/DDBJ databases">
        <authorList>
            <person name="Varghese N."/>
            <person name="Submissions S."/>
        </authorList>
    </citation>
    <scope>NUCLEOTIDE SEQUENCE [LARGE SCALE GENOMIC DNA]</scope>
    <source>
        <strain evidence="12 14">DSM 7308</strain>
    </source>
</reference>
<dbReference type="HAMAP" id="MF_01043">
    <property type="entry name" value="PlsY"/>
    <property type="match status" value="1"/>
</dbReference>
<comment type="caution">
    <text evidence="11">The sequence shown here is derived from an EMBL/GenBank/DDBJ whole genome shotgun (WGS) entry which is preliminary data.</text>
</comment>
<evidence type="ECO:0000256" key="2">
    <source>
        <dbReference type="ARBA" id="ARBA00022516"/>
    </source>
</evidence>
<protein>
    <recommendedName>
        <fullName evidence="10">Glycerol-3-phosphate acyltransferase</fullName>
    </recommendedName>
    <alternativeName>
        <fullName evidence="10">Acyl-PO4 G3P acyltransferase</fullName>
    </alternativeName>
    <alternativeName>
        <fullName evidence="10">Acyl-phosphate--glycerol-3-phosphate acyltransferase</fullName>
    </alternativeName>
    <alternativeName>
        <fullName evidence="10">G3P acyltransferase</fullName>
        <shortName evidence="10">GPAT</shortName>
        <ecNumber evidence="10">2.3.1.275</ecNumber>
    </alternativeName>
    <alternativeName>
        <fullName evidence="10">Lysophosphatidic acid synthase</fullName>
        <shortName evidence="10">LPA synthase</shortName>
    </alternativeName>
</protein>
<comment type="similarity">
    <text evidence="10">Belongs to the PlsY family.</text>
</comment>
<dbReference type="InterPro" id="IPR003811">
    <property type="entry name" value="G3P_acylTferase_PlsY"/>
</dbReference>
<dbReference type="RefSeq" id="WP_331721890.1">
    <property type="nucleotide sequence ID" value="NZ_FRBG01000008.1"/>
</dbReference>
<gene>
    <name evidence="10" type="primary">plsY</name>
    <name evidence="11" type="ORF">JWYL7_0644</name>
    <name evidence="12" type="ORF">SAMN05661008_01241</name>
</gene>
<evidence type="ECO:0000256" key="9">
    <source>
        <dbReference type="ARBA" id="ARBA00023264"/>
    </source>
</evidence>
<evidence type="ECO:0000313" key="12">
    <source>
        <dbReference type="EMBL" id="SHK97610.1"/>
    </source>
</evidence>